<dbReference type="AlphaFoldDB" id="A0A3S5ESX0"/>
<reference evidence="1 2" key="1">
    <citation type="submission" date="2018-12" db="EMBL/GenBank/DDBJ databases">
        <authorList>
            <consortium name="Pathogen Informatics"/>
        </authorList>
    </citation>
    <scope>NUCLEOTIDE SEQUENCE [LARGE SCALE GENOMIC DNA]</scope>
    <source>
        <strain evidence="1 2">NCTC12967</strain>
    </source>
</reference>
<keyword evidence="2" id="KW-1185">Reference proteome</keyword>
<gene>
    <name evidence="1" type="ORF">NCTC12967_02926</name>
</gene>
<name>A0A3S5ESX0_9ACTN</name>
<dbReference type="EMBL" id="LR134406">
    <property type="protein sequence ID" value="VEH71600.1"/>
    <property type="molecule type" value="Genomic_DNA"/>
</dbReference>
<sequence length="101" mass="10532">MPTGMVAYDTGVSEEVQGNINNICNELMAVLTGHDSDVASFQNDFTATGVSDSYAAIESRFGSAGTAVADMIVLVRKVLNLNDGTAVNTVGNAQRSVDNIC</sequence>
<evidence type="ECO:0000313" key="1">
    <source>
        <dbReference type="EMBL" id="VEH71600.1"/>
    </source>
</evidence>
<dbReference type="GeneID" id="64408332"/>
<accession>A0A3S5ESX0</accession>
<protein>
    <submittedName>
        <fullName evidence="1">Uncharacterized protein</fullName>
    </submittedName>
</protein>
<evidence type="ECO:0000313" key="2">
    <source>
        <dbReference type="Proteomes" id="UP000273044"/>
    </source>
</evidence>
<proteinExistence type="predicted"/>
<organism evidence="1 2">
    <name type="scientific">Arachnia propionica</name>
    <dbReference type="NCBI Taxonomy" id="1750"/>
    <lineage>
        <taxon>Bacteria</taxon>
        <taxon>Bacillati</taxon>
        <taxon>Actinomycetota</taxon>
        <taxon>Actinomycetes</taxon>
        <taxon>Propionibacteriales</taxon>
        <taxon>Propionibacteriaceae</taxon>
        <taxon>Arachnia</taxon>
    </lineage>
</organism>
<dbReference type="Proteomes" id="UP000273044">
    <property type="component" value="Chromosome"/>
</dbReference>
<dbReference type="RefSeq" id="WP_073970022.1">
    <property type="nucleotide sequence ID" value="NZ_CP072386.1"/>
</dbReference>